<evidence type="ECO:0000259" key="3">
    <source>
        <dbReference type="PROSITE" id="PS50020"/>
    </source>
</evidence>
<dbReference type="InterPro" id="IPR001202">
    <property type="entry name" value="WW_dom"/>
</dbReference>
<reference evidence="4" key="2">
    <citation type="submission" date="2025-08" db="UniProtKB">
        <authorList>
            <consortium name="Ensembl"/>
        </authorList>
    </citation>
    <scope>IDENTIFICATION</scope>
</reference>
<evidence type="ECO:0000256" key="1">
    <source>
        <dbReference type="SAM" id="MobiDB-lite"/>
    </source>
</evidence>
<dbReference type="InterPro" id="IPR011993">
    <property type="entry name" value="PH-like_dom_sf"/>
</dbReference>
<feature type="compositionally biased region" description="Basic and acidic residues" evidence="1">
    <location>
        <begin position="958"/>
        <end position="970"/>
    </location>
</feature>
<dbReference type="GO" id="GO:0010314">
    <property type="term" value="F:phosphatidylinositol-5-phosphate binding"/>
    <property type="evidence" value="ECO:0007669"/>
    <property type="project" value="TreeGrafter"/>
</dbReference>
<evidence type="ECO:0000313" key="4">
    <source>
        <dbReference type="Ensembl" id="ENSSFAP00005039061.1"/>
    </source>
</evidence>
<dbReference type="Gene3D" id="2.20.70.10">
    <property type="match status" value="2"/>
</dbReference>
<dbReference type="InterPro" id="IPR001849">
    <property type="entry name" value="PH_domain"/>
</dbReference>
<dbReference type="GO" id="GO:0070273">
    <property type="term" value="F:phosphatidylinositol-4-phosphate binding"/>
    <property type="evidence" value="ECO:0007669"/>
    <property type="project" value="TreeGrafter"/>
</dbReference>
<dbReference type="Ensembl" id="ENSSFAT00005040505.1">
    <property type="protein sequence ID" value="ENSSFAP00005039061.1"/>
    <property type="gene ID" value="ENSSFAG00005018217.1"/>
</dbReference>
<dbReference type="PROSITE" id="PS01159">
    <property type="entry name" value="WW_DOMAIN_1"/>
    <property type="match status" value="1"/>
</dbReference>
<feature type="region of interest" description="Disordered" evidence="1">
    <location>
        <begin position="368"/>
        <end position="440"/>
    </location>
</feature>
<dbReference type="SUPFAM" id="SSF51045">
    <property type="entry name" value="WW domain"/>
    <property type="match status" value="2"/>
</dbReference>
<dbReference type="Pfam" id="PF00169">
    <property type="entry name" value="PH"/>
    <property type="match status" value="1"/>
</dbReference>
<evidence type="ECO:0000259" key="2">
    <source>
        <dbReference type="PROSITE" id="PS50003"/>
    </source>
</evidence>
<protein>
    <submittedName>
        <fullName evidence="4">Pleckstrin homology domain containing A5</fullName>
    </submittedName>
</protein>
<dbReference type="InterPro" id="IPR036020">
    <property type="entry name" value="WW_dom_sf"/>
</dbReference>
<dbReference type="GO" id="GO:0005829">
    <property type="term" value="C:cytosol"/>
    <property type="evidence" value="ECO:0007669"/>
    <property type="project" value="TreeGrafter"/>
</dbReference>
<reference evidence="4" key="3">
    <citation type="submission" date="2025-09" db="UniProtKB">
        <authorList>
            <consortium name="Ensembl"/>
        </authorList>
    </citation>
    <scope>IDENTIFICATION</scope>
</reference>
<keyword evidence="5" id="KW-1185">Reference proteome</keyword>
<dbReference type="PROSITE" id="PS50003">
    <property type="entry name" value="PH_DOMAIN"/>
    <property type="match status" value="1"/>
</dbReference>
<feature type="region of interest" description="Disordered" evidence="1">
    <location>
        <begin position="1050"/>
        <end position="1084"/>
    </location>
</feature>
<feature type="region of interest" description="Disordered" evidence="1">
    <location>
        <begin position="785"/>
        <end position="1016"/>
    </location>
</feature>
<feature type="compositionally biased region" description="Polar residues" evidence="1">
    <location>
        <begin position="376"/>
        <end position="390"/>
    </location>
</feature>
<feature type="compositionally biased region" description="Low complexity" evidence="1">
    <location>
        <begin position="135"/>
        <end position="146"/>
    </location>
</feature>
<reference evidence="4" key="1">
    <citation type="submission" date="2019-06" db="EMBL/GenBank/DDBJ databases">
        <authorList>
            <consortium name="Wellcome Sanger Institute Data Sharing"/>
        </authorList>
    </citation>
    <scope>NUCLEOTIDE SEQUENCE [LARGE SCALE GENOMIC DNA]</scope>
</reference>
<feature type="compositionally biased region" description="Basic and acidic residues" evidence="1">
    <location>
        <begin position="307"/>
        <end position="319"/>
    </location>
</feature>
<dbReference type="GO" id="GO:0032266">
    <property type="term" value="F:phosphatidylinositol-3-phosphate binding"/>
    <property type="evidence" value="ECO:0007669"/>
    <property type="project" value="TreeGrafter"/>
</dbReference>
<feature type="compositionally biased region" description="Basic and acidic residues" evidence="1">
    <location>
        <begin position="1003"/>
        <end position="1015"/>
    </location>
</feature>
<proteinExistence type="predicted"/>
<dbReference type="Gene3D" id="2.30.29.30">
    <property type="entry name" value="Pleckstrin-homology domain (PH domain)/Phosphotyrosine-binding domain (PTB)"/>
    <property type="match status" value="1"/>
</dbReference>
<dbReference type="SMART" id="SM00233">
    <property type="entry name" value="PH"/>
    <property type="match status" value="1"/>
</dbReference>
<dbReference type="FunFam" id="2.30.29.30:FF:000083">
    <property type="entry name" value="Pleckstrin homology domain-containing family A member 5"/>
    <property type="match status" value="1"/>
</dbReference>
<dbReference type="AlphaFoldDB" id="A0A672IBJ2"/>
<organism evidence="4 5">
    <name type="scientific">Salarias fasciatus</name>
    <name type="common">Jewelled blenny</name>
    <name type="synonym">Blennius fasciatus</name>
    <dbReference type="NCBI Taxonomy" id="181472"/>
    <lineage>
        <taxon>Eukaryota</taxon>
        <taxon>Metazoa</taxon>
        <taxon>Chordata</taxon>
        <taxon>Craniata</taxon>
        <taxon>Vertebrata</taxon>
        <taxon>Euteleostomi</taxon>
        <taxon>Actinopterygii</taxon>
        <taxon>Neopterygii</taxon>
        <taxon>Teleostei</taxon>
        <taxon>Neoteleostei</taxon>
        <taxon>Acanthomorphata</taxon>
        <taxon>Ovalentaria</taxon>
        <taxon>Blenniimorphae</taxon>
        <taxon>Blenniiformes</taxon>
        <taxon>Blennioidei</taxon>
        <taxon>Blenniidae</taxon>
        <taxon>Salariinae</taxon>
        <taxon>Salarias</taxon>
    </lineage>
</organism>
<dbReference type="Pfam" id="PF25541">
    <property type="entry name" value="TBCA_PH"/>
    <property type="match status" value="1"/>
</dbReference>
<dbReference type="CDD" id="cd13248">
    <property type="entry name" value="PH_PEPP1_2_3"/>
    <property type="match status" value="1"/>
</dbReference>
<feature type="region of interest" description="Disordered" evidence="1">
    <location>
        <begin position="130"/>
        <end position="165"/>
    </location>
</feature>
<feature type="compositionally biased region" description="Basic and acidic residues" evidence="1">
    <location>
        <begin position="329"/>
        <end position="352"/>
    </location>
</feature>
<feature type="compositionally biased region" description="Basic and acidic residues" evidence="1">
    <location>
        <begin position="1050"/>
        <end position="1067"/>
    </location>
</feature>
<dbReference type="SMART" id="SM00456">
    <property type="entry name" value="WW"/>
    <property type="match status" value="2"/>
</dbReference>
<dbReference type="PANTHER" id="PTHR12752">
    <property type="entry name" value="PHOSPHOINOSITOL 3-PHOSPHATE-BINDING PROTEIN"/>
    <property type="match status" value="1"/>
</dbReference>
<feature type="compositionally biased region" description="Polar residues" evidence="1">
    <location>
        <begin position="415"/>
        <end position="428"/>
    </location>
</feature>
<accession>A0A672IBJ2</accession>
<feature type="domain" description="WW" evidence="3">
    <location>
        <begin position="11"/>
        <end position="44"/>
    </location>
</feature>
<dbReference type="InterPro" id="IPR040392">
    <property type="entry name" value="PKHA4-7_PH"/>
</dbReference>
<name>A0A672IBJ2_SALFA</name>
<dbReference type="PANTHER" id="PTHR12752:SF3">
    <property type="entry name" value="PLECKSTRIN HOMOLOGY DOMAIN-CONTAINING FAMILY A MEMBER 5"/>
    <property type="match status" value="1"/>
</dbReference>
<feature type="compositionally biased region" description="Basic and acidic residues" evidence="1">
    <location>
        <begin position="886"/>
        <end position="900"/>
    </location>
</feature>
<dbReference type="GO" id="GO:0080025">
    <property type="term" value="F:phosphatidylinositol-3,5-bisphosphate binding"/>
    <property type="evidence" value="ECO:0007669"/>
    <property type="project" value="TreeGrafter"/>
</dbReference>
<feature type="region of interest" description="Disordered" evidence="1">
    <location>
        <begin position="296"/>
        <end position="352"/>
    </location>
</feature>
<feature type="compositionally biased region" description="Basic residues" evidence="1">
    <location>
        <begin position="147"/>
        <end position="156"/>
    </location>
</feature>
<dbReference type="Proteomes" id="UP000472267">
    <property type="component" value="Chromosome 7"/>
</dbReference>
<feature type="compositionally biased region" description="Basic residues" evidence="1">
    <location>
        <begin position="971"/>
        <end position="986"/>
    </location>
</feature>
<feature type="domain" description="PH" evidence="2">
    <location>
        <begin position="169"/>
        <end position="268"/>
    </location>
</feature>
<dbReference type="PROSITE" id="PS50020">
    <property type="entry name" value="WW_DOMAIN_2"/>
    <property type="match status" value="2"/>
</dbReference>
<dbReference type="InterPro" id="IPR057971">
    <property type="entry name" value="PKHA4-7_TBCA"/>
</dbReference>
<gene>
    <name evidence="4" type="primary">LOC115391300</name>
</gene>
<dbReference type="SUPFAM" id="SSF50729">
    <property type="entry name" value="PH domain-like"/>
    <property type="match status" value="1"/>
</dbReference>
<dbReference type="CDD" id="cd00201">
    <property type="entry name" value="WW"/>
    <property type="match status" value="1"/>
</dbReference>
<feature type="compositionally biased region" description="Basic and acidic residues" evidence="1">
    <location>
        <begin position="936"/>
        <end position="946"/>
    </location>
</feature>
<evidence type="ECO:0000313" key="5">
    <source>
        <dbReference type="Proteomes" id="UP000472267"/>
    </source>
</evidence>
<sequence>MAADLQLEWISCLPSSWSYGVTRDGRVFFVNEEAKSTTWLHPVSSEAVITGHRKTPDLPTGWEEGYTFEGARCFINHNERKVTCKHPVSGSPSQDNCIFVINEQSASKVPANEKKERPLSTMNEASNYAGSADYAANPSSPAGRPSRPSKKVHNFGKRSNSIRRNPSAPVIKRNWLYKQDSTGMKLWKKRWFVLSDLCLFYYRDEKEEGILGSILLPSFHVSMLSVDDHVNRKYAFKATHPNMRTYYFCTDTAKEMESWMKVMTDAALVHSEPVKRLDKLKVEQCGPQEINHVANHRLPLTQPEIQNNERNREVDRERTAAITSTPDEEERKQRDAERYGFQKDGAERERPLTKINSLKLQPAQAAAVKANVAPSQPLTETDGPQLNGSGEQCPADGTGGPAQQSPAHEQERCLSRTSSMQQLEQWVRTQRGRSQDDDTRSITSYQTLPRNMPSHRVPYMPHYGDGYRSMPRNSMAQRDSICSMSPSLYDQALGPSMAEKRRSMRDDTMWQLYEWQQRQAYSRHSGLYSNMASPKTMINLSEHAAPSHSIPPSPSHGSLSMYGGYSPMRSYNMGSAHSEVSSPVYRRDLSIDRRHRPQVNKYAYPPDRRSMPAGIPIQTITAQSLQGKTVSPADVRGGHDPLLLSLQTKLSRLCEQDKVVRTQDDKLQQLYREKHTLETALLSASQEIEMGSDNPAALQSVIQQRDLLQSGLLSTCRELSRVSELERSWREYDRLEGDVALAKSNLLEQLEALGSPQTEPPSPQHVHIQKELWRIQDVMEALNKHKAQRNAADGMGFYGPKANFSKHKNEEEDAVPPRPPLPQSYEPNTPSVPPMPPHAGARPSSLHRPEDRKANHRNSTHSGPDYRLYKSEPELTTVAEVDESNGEDRSEHPADREHAGNKGMSYPVGIVPPRTKSPVPESSSIASYVTLRKGKKLDPRTERPRSAVEQQLCASESGRPRMSVEEQLERIRRHQQGALREKKKGLNIRGGSLESTPSRSHSFTKENHLRNIQVRDDDDALDDIQELEASLRQQEVVREHETPAEEIARLKETSQADHFNVDREVRHGGWASPPQPGVPLSSDGRDSWIESISRFKFSWKNKSL</sequence>
<feature type="domain" description="WW" evidence="3">
    <location>
        <begin position="56"/>
        <end position="89"/>
    </location>
</feature>